<evidence type="ECO:0000313" key="2">
    <source>
        <dbReference type="Proteomes" id="UP000655225"/>
    </source>
</evidence>
<dbReference type="AlphaFoldDB" id="A0A834ZE44"/>
<dbReference type="PANTHER" id="PTHR36324:SF1">
    <property type="entry name" value="OS09G0460100 PROTEIN"/>
    <property type="match status" value="1"/>
</dbReference>
<keyword evidence="2" id="KW-1185">Reference proteome</keyword>
<protein>
    <submittedName>
        <fullName evidence="1">Uncharacterized protein</fullName>
    </submittedName>
</protein>
<sequence length="205" mass="23167">MSVFAHEEPKPPSKPCKFLPSALKEAFAHCQACRGQMSSPIPEVEYSASDNDDEQEVVVLAIRNRAMEAKLRRKARLMTDSFCWVLCPTTRDLFIPPKGVQNLEYDEDEEDEESQAFFSAGSCFSRCSSTSREVLFSVGSCFSRCSSMNGIDFGDLRKKSIIQEFCHCEGWPFGLCRKAMLLPPLPRSPSESWKWRKGTPMVKMA</sequence>
<dbReference type="OMA" id="EAFSNCH"/>
<dbReference type="EMBL" id="JABCRI010000006">
    <property type="protein sequence ID" value="KAF8405056.1"/>
    <property type="molecule type" value="Genomic_DNA"/>
</dbReference>
<evidence type="ECO:0000313" key="1">
    <source>
        <dbReference type="EMBL" id="KAF8405056.1"/>
    </source>
</evidence>
<proteinExistence type="predicted"/>
<accession>A0A834ZE44</accession>
<dbReference type="PANTHER" id="PTHR36324">
    <property type="entry name" value="OS09G0460100 PROTEIN"/>
    <property type="match status" value="1"/>
</dbReference>
<dbReference type="OrthoDB" id="1930572at2759"/>
<reference evidence="1 2" key="1">
    <citation type="submission" date="2020-04" db="EMBL/GenBank/DDBJ databases">
        <title>Plant Genome Project.</title>
        <authorList>
            <person name="Zhang R.-G."/>
        </authorList>
    </citation>
    <scope>NUCLEOTIDE SEQUENCE [LARGE SCALE GENOMIC DNA]</scope>
    <source>
        <strain evidence="1">YNK0</strain>
        <tissue evidence="1">Leaf</tissue>
    </source>
</reference>
<name>A0A834ZE44_TETSI</name>
<comment type="caution">
    <text evidence="1">The sequence shown here is derived from an EMBL/GenBank/DDBJ whole genome shotgun (WGS) entry which is preliminary data.</text>
</comment>
<gene>
    <name evidence="1" type="ORF">HHK36_009953</name>
</gene>
<organism evidence="1 2">
    <name type="scientific">Tetracentron sinense</name>
    <name type="common">Spur-leaf</name>
    <dbReference type="NCBI Taxonomy" id="13715"/>
    <lineage>
        <taxon>Eukaryota</taxon>
        <taxon>Viridiplantae</taxon>
        <taxon>Streptophyta</taxon>
        <taxon>Embryophyta</taxon>
        <taxon>Tracheophyta</taxon>
        <taxon>Spermatophyta</taxon>
        <taxon>Magnoliopsida</taxon>
        <taxon>Trochodendrales</taxon>
        <taxon>Trochodendraceae</taxon>
        <taxon>Tetracentron</taxon>
    </lineage>
</organism>
<dbReference type="Proteomes" id="UP000655225">
    <property type="component" value="Unassembled WGS sequence"/>
</dbReference>